<keyword evidence="2" id="KW-1185">Reference proteome</keyword>
<dbReference type="Proteomes" id="UP001196413">
    <property type="component" value="Unassembled WGS sequence"/>
</dbReference>
<feature type="non-terminal residue" evidence="1">
    <location>
        <position position="1"/>
    </location>
</feature>
<organism evidence="1 2">
    <name type="scientific">Parelaphostrongylus tenuis</name>
    <name type="common">Meningeal worm</name>
    <dbReference type="NCBI Taxonomy" id="148309"/>
    <lineage>
        <taxon>Eukaryota</taxon>
        <taxon>Metazoa</taxon>
        <taxon>Ecdysozoa</taxon>
        <taxon>Nematoda</taxon>
        <taxon>Chromadorea</taxon>
        <taxon>Rhabditida</taxon>
        <taxon>Rhabditina</taxon>
        <taxon>Rhabditomorpha</taxon>
        <taxon>Strongyloidea</taxon>
        <taxon>Metastrongylidae</taxon>
        <taxon>Parelaphostrongylus</taxon>
    </lineage>
</organism>
<accession>A0AAD5QHU8</accession>
<sequence>LRMVSTLWMFEPPTTMIQPVTMLALDYSIILNKEIDGLPVFRIDPSSGKIFAMVI</sequence>
<dbReference type="EMBL" id="JAHQIW010000319">
    <property type="protein sequence ID" value="KAJ1347471.1"/>
    <property type="molecule type" value="Genomic_DNA"/>
</dbReference>
<proteinExistence type="predicted"/>
<reference evidence="1" key="1">
    <citation type="submission" date="2021-06" db="EMBL/GenBank/DDBJ databases">
        <title>Parelaphostrongylus tenuis whole genome reference sequence.</title>
        <authorList>
            <person name="Garwood T.J."/>
            <person name="Larsen P.A."/>
            <person name="Fountain-Jones N.M."/>
            <person name="Garbe J.R."/>
            <person name="Macchietto M.G."/>
            <person name="Kania S.A."/>
            <person name="Gerhold R.W."/>
            <person name="Richards J.E."/>
            <person name="Wolf T.M."/>
        </authorList>
    </citation>
    <scope>NUCLEOTIDE SEQUENCE</scope>
    <source>
        <strain evidence="1">MNPRO001-30</strain>
        <tissue evidence="1">Meninges</tissue>
    </source>
</reference>
<evidence type="ECO:0000313" key="1">
    <source>
        <dbReference type="EMBL" id="KAJ1347471.1"/>
    </source>
</evidence>
<dbReference type="AlphaFoldDB" id="A0AAD5QHU8"/>
<comment type="caution">
    <text evidence="1">The sequence shown here is derived from an EMBL/GenBank/DDBJ whole genome shotgun (WGS) entry which is preliminary data.</text>
</comment>
<name>A0AAD5QHU8_PARTN</name>
<evidence type="ECO:0000313" key="2">
    <source>
        <dbReference type="Proteomes" id="UP001196413"/>
    </source>
</evidence>
<protein>
    <submittedName>
        <fullName evidence="1">Uncharacterized protein</fullName>
    </submittedName>
</protein>
<gene>
    <name evidence="1" type="ORF">KIN20_002533</name>
</gene>